<dbReference type="Pfam" id="PF00005">
    <property type="entry name" value="ABC_tran"/>
    <property type="match status" value="1"/>
</dbReference>
<comment type="caution">
    <text evidence="11">The sequence shown here is derived from an EMBL/GenBank/DDBJ whole genome shotgun (WGS) entry which is preliminary data.</text>
</comment>
<reference evidence="11" key="1">
    <citation type="submission" date="2020-10" db="EMBL/GenBank/DDBJ databases">
        <title>Connecting structure to function with the recovery of over 1000 high-quality activated sludge metagenome-assembled genomes encoding full-length rRNA genes using long-read sequencing.</title>
        <authorList>
            <person name="Singleton C.M."/>
            <person name="Petriglieri F."/>
            <person name="Kristensen J.M."/>
            <person name="Kirkegaard R.H."/>
            <person name="Michaelsen T.Y."/>
            <person name="Andersen M.H."/>
            <person name="Karst S.M."/>
            <person name="Dueholm M.S."/>
            <person name="Nielsen P.H."/>
            <person name="Albertsen M."/>
        </authorList>
    </citation>
    <scope>NUCLEOTIDE SEQUENCE</scope>
    <source>
        <strain evidence="11">Hirt_18-Q3-R61-65_BATAC.395</strain>
    </source>
</reference>
<dbReference type="AlphaFoldDB" id="A0A9D7JYV8"/>
<evidence type="ECO:0000256" key="4">
    <source>
        <dbReference type="ARBA" id="ARBA00022692"/>
    </source>
</evidence>
<keyword evidence="2" id="KW-0813">Transport</keyword>
<keyword evidence="5" id="KW-0547">Nucleotide-binding</keyword>
<dbReference type="GO" id="GO:0005524">
    <property type="term" value="F:ATP binding"/>
    <property type="evidence" value="ECO:0007669"/>
    <property type="project" value="UniProtKB-KW"/>
</dbReference>
<evidence type="ECO:0000313" key="12">
    <source>
        <dbReference type="Proteomes" id="UP000886689"/>
    </source>
</evidence>
<keyword evidence="4" id="KW-0812">Transmembrane</keyword>
<evidence type="ECO:0000256" key="6">
    <source>
        <dbReference type="ARBA" id="ARBA00022840"/>
    </source>
</evidence>
<keyword evidence="3" id="KW-1003">Cell membrane</keyword>
<dbReference type="SMART" id="SM00382">
    <property type="entry name" value="AAA"/>
    <property type="match status" value="1"/>
</dbReference>
<evidence type="ECO:0000256" key="2">
    <source>
        <dbReference type="ARBA" id="ARBA00022448"/>
    </source>
</evidence>
<dbReference type="InterPro" id="IPR027417">
    <property type="entry name" value="P-loop_NTPase"/>
</dbReference>
<name>A0A9D7JYV8_9PROT</name>
<gene>
    <name evidence="11" type="ORF">IPL58_03620</name>
</gene>
<dbReference type="GO" id="GO:0015421">
    <property type="term" value="F:ABC-type oligopeptide transporter activity"/>
    <property type="evidence" value="ECO:0007669"/>
    <property type="project" value="TreeGrafter"/>
</dbReference>
<dbReference type="GO" id="GO:0006869">
    <property type="term" value="P:lipid transport"/>
    <property type="evidence" value="ECO:0007669"/>
    <property type="project" value="UniProtKB-KW"/>
</dbReference>
<evidence type="ECO:0000313" key="11">
    <source>
        <dbReference type="EMBL" id="MBK8523279.1"/>
    </source>
</evidence>
<organism evidence="11 12">
    <name type="scientific">Candidatus Proximibacter danicus</name>
    <dbReference type="NCBI Taxonomy" id="2954365"/>
    <lineage>
        <taxon>Bacteria</taxon>
        <taxon>Pseudomonadati</taxon>
        <taxon>Pseudomonadota</taxon>
        <taxon>Betaproteobacteria</taxon>
        <taxon>Candidatus Proximibacter</taxon>
    </lineage>
</organism>
<dbReference type="FunFam" id="3.40.50.300:FF:000221">
    <property type="entry name" value="Multidrug ABC transporter ATP-binding protein"/>
    <property type="match status" value="1"/>
</dbReference>
<keyword evidence="6 11" id="KW-0067">ATP-binding</keyword>
<dbReference type="PANTHER" id="PTHR43394">
    <property type="entry name" value="ATP-DEPENDENT PERMEASE MDL1, MITOCHONDRIAL"/>
    <property type="match status" value="1"/>
</dbReference>
<dbReference type="Proteomes" id="UP000886689">
    <property type="component" value="Unassembled WGS sequence"/>
</dbReference>
<dbReference type="EMBL" id="JADJUC010000003">
    <property type="protein sequence ID" value="MBK8523279.1"/>
    <property type="molecule type" value="Genomic_DNA"/>
</dbReference>
<evidence type="ECO:0000256" key="1">
    <source>
        <dbReference type="ARBA" id="ARBA00004651"/>
    </source>
</evidence>
<dbReference type="Gene3D" id="3.40.50.300">
    <property type="entry name" value="P-loop containing nucleotide triphosphate hydrolases"/>
    <property type="match status" value="1"/>
</dbReference>
<dbReference type="InterPro" id="IPR003593">
    <property type="entry name" value="AAA+_ATPase"/>
</dbReference>
<dbReference type="GO" id="GO:0005886">
    <property type="term" value="C:plasma membrane"/>
    <property type="evidence" value="ECO:0007669"/>
    <property type="project" value="UniProtKB-SubCell"/>
</dbReference>
<keyword evidence="9" id="KW-0472">Membrane</keyword>
<evidence type="ECO:0000256" key="9">
    <source>
        <dbReference type="ARBA" id="ARBA00023136"/>
    </source>
</evidence>
<keyword evidence="8" id="KW-0445">Lipid transport</keyword>
<keyword evidence="7" id="KW-1133">Transmembrane helix</keyword>
<evidence type="ECO:0000259" key="10">
    <source>
        <dbReference type="PROSITE" id="PS50893"/>
    </source>
</evidence>
<comment type="subcellular location">
    <subcellularLocation>
        <location evidence="1">Cell membrane</location>
        <topology evidence="1">Multi-pass membrane protein</topology>
    </subcellularLocation>
</comment>
<dbReference type="SUPFAM" id="SSF52540">
    <property type="entry name" value="P-loop containing nucleoside triphosphate hydrolases"/>
    <property type="match status" value="1"/>
</dbReference>
<dbReference type="InterPro" id="IPR003439">
    <property type="entry name" value="ABC_transporter-like_ATP-bd"/>
</dbReference>
<evidence type="ECO:0000256" key="7">
    <source>
        <dbReference type="ARBA" id="ARBA00022989"/>
    </source>
</evidence>
<evidence type="ECO:0000256" key="5">
    <source>
        <dbReference type="ARBA" id="ARBA00022741"/>
    </source>
</evidence>
<feature type="domain" description="ABC transporter" evidence="10">
    <location>
        <begin position="15"/>
        <end position="249"/>
    </location>
</feature>
<dbReference type="PANTHER" id="PTHR43394:SF1">
    <property type="entry name" value="ATP-BINDING CASSETTE SUB-FAMILY B MEMBER 10, MITOCHONDRIAL"/>
    <property type="match status" value="1"/>
</dbReference>
<dbReference type="InterPro" id="IPR017871">
    <property type="entry name" value="ABC_transporter-like_CS"/>
</dbReference>
<proteinExistence type="predicted"/>
<sequence length="257" mass="27723">MLTAPLADRIVMEGGLLVSIRRAGYDESVILKDIKVRFPERGMVGIVGESGAGKTTLANCLLGLVKVADGDVLLGNMSIKDVPLNTWRRQIGYVPQETVLFHSSIRDNIAWGMPSATDDEIVDAAKQALAHEFILQQPSGYLTVVGDRGARLSGGQCQRLGIARALLMKPKLLVMDEATSALDSTSEAAVLETIERLRGEICIVMVAHRLATIQNADMVVVMESGSIAETGTWSELISQNGRFQKLATAQHIVQEAV</sequence>
<dbReference type="PROSITE" id="PS50893">
    <property type="entry name" value="ABC_TRANSPORTER_2"/>
    <property type="match status" value="1"/>
</dbReference>
<accession>A0A9D7JYV8</accession>
<dbReference type="InterPro" id="IPR039421">
    <property type="entry name" value="Type_1_exporter"/>
</dbReference>
<dbReference type="PROSITE" id="PS00211">
    <property type="entry name" value="ABC_TRANSPORTER_1"/>
    <property type="match status" value="1"/>
</dbReference>
<dbReference type="GO" id="GO:0016887">
    <property type="term" value="F:ATP hydrolysis activity"/>
    <property type="evidence" value="ECO:0007669"/>
    <property type="project" value="InterPro"/>
</dbReference>
<evidence type="ECO:0000256" key="8">
    <source>
        <dbReference type="ARBA" id="ARBA00023055"/>
    </source>
</evidence>
<evidence type="ECO:0000256" key="3">
    <source>
        <dbReference type="ARBA" id="ARBA00022475"/>
    </source>
</evidence>
<protein>
    <submittedName>
        <fullName evidence="11">ATP-binding cassette domain-containing protein</fullName>
    </submittedName>
</protein>